<dbReference type="CDD" id="cd03216">
    <property type="entry name" value="ABC_Carb_Monos_I"/>
    <property type="match status" value="1"/>
</dbReference>
<keyword evidence="3" id="KW-0997">Cell inner membrane</keyword>
<dbReference type="SUPFAM" id="SSF52540">
    <property type="entry name" value="P-loop containing nucleoside triphosphate hydrolases"/>
    <property type="match status" value="2"/>
</dbReference>
<dbReference type="Pfam" id="PF00005">
    <property type="entry name" value="ABC_tran"/>
    <property type="match status" value="2"/>
</dbReference>
<dbReference type="PANTHER" id="PTHR43790:SF9">
    <property type="entry name" value="GALACTOFURANOSE TRANSPORTER ATP-BINDING PROTEIN YTFR"/>
    <property type="match status" value="1"/>
</dbReference>
<dbReference type="SMART" id="SM00382">
    <property type="entry name" value="AAA"/>
    <property type="match status" value="1"/>
</dbReference>
<protein>
    <submittedName>
        <fullName evidence="9">ABC transporter ATP-binding protein</fullName>
    </submittedName>
</protein>
<dbReference type="InterPro" id="IPR027417">
    <property type="entry name" value="P-loop_NTPase"/>
</dbReference>
<keyword evidence="5" id="KW-0677">Repeat</keyword>
<keyword evidence="3" id="KW-0472">Membrane</keyword>
<evidence type="ECO:0000256" key="2">
    <source>
        <dbReference type="ARBA" id="ARBA00022475"/>
    </source>
</evidence>
<accession>A0ABM7U357</accession>
<dbReference type="InterPro" id="IPR050107">
    <property type="entry name" value="ABC_carbohydrate_import_ATPase"/>
</dbReference>
<keyword evidence="10" id="KW-1185">Reference proteome</keyword>
<evidence type="ECO:0000256" key="5">
    <source>
        <dbReference type="ARBA" id="ARBA00022737"/>
    </source>
</evidence>
<dbReference type="Gene3D" id="3.40.50.300">
    <property type="entry name" value="P-loop containing nucleotide triphosphate hydrolases"/>
    <property type="match status" value="2"/>
</dbReference>
<evidence type="ECO:0000256" key="6">
    <source>
        <dbReference type="ARBA" id="ARBA00022741"/>
    </source>
</evidence>
<organism evidence="9 10">
    <name type="scientific">Paraburkholderia terrae</name>
    <dbReference type="NCBI Taxonomy" id="311230"/>
    <lineage>
        <taxon>Bacteria</taxon>
        <taxon>Pseudomonadati</taxon>
        <taxon>Pseudomonadota</taxon>
        <taxon>Betaproteobacteria</taxon>
        <taxon>Burkholderiales</taxon>
        <taxon>Burkholderiaceae</taxon>
        <taxon>Paraburkholderia</taxon>
    </lineage>
</organism>
<dbReference type="RefSeq" id="WP_229517962.1">
    <property type="nucleotide sequence ID" value="NZ_AP024959.1"/>
</dbReference>
<dbReference type="EMBL" id="AP024959">
    <property type="protein sequence ID" value="BCZ85590.1"/>
    <property type="molecule type" value="Genomic_DNA"/>
</dbReference>
<dbReference type="InterPro" id="IPR017871">
    <property type="entry name" value="ABC_transporter-like_CS"/>
</dbReference>
<keyword evidence="2" id="KW-1003">Cell membrane</keyword>
<keyword evidence="7 9" id="KW-0067">ATP-binding</keyword>
<dbReference type="PROSITE" id="PS00211">
    <property type="entry name" value="ABC_TRANSPORTER_1"/>
    <property type="match status" value="1"/>
</dbReference>
<keyword evidence="9" id="KW-0614">Plasmid</keyword>
<evidence type="ECO:0000259" key="8">
    <source>
        <dbReference type="PROSITE" id="PS50893"/>
    </source>
</evidence>
<evidence type="ECO:0000256" key="4">
    <source>
        <dbReference type="ARBA" id="ARBA00022597"/>
    </source>
</evidence>
<keyword evidence="1" id="KW-0813">Transport</keyword>
<gene>
    <name evidence="9" type="ORF">PTKU64_92650</name>
</gene>
<dbReference type="InterPro" id="IPR003439">
    <property type="entry name" value="ABC_transporter-like_ATP-bd"/>
</dbReference>
<geneLocation type="plasmid" evidence="9 10">
    <name>pPT365</name>
</geneLocation>
<evidence type="ECO:0000256" key="1">
    <source>
        <dbReference type="ARBA" id="ARBA00022448"/>
    </source>
</evidence>
<dbReference type="PANTHER" id="PTHR43790">
    <property type="entry name" value="CARBOHYDRATE TRANSPORT ATP-BINDING PROTEIN MG119-RELATED"/>
    <property type="match status" value="1"/>
</dbReference>
<evidence type="ECO:0000256" key="7">
    <source>
        <dbReference type="ARBA" id="ARBA00022840"/>
    </source>
</evidence>
<dbReference type="GO" id="GO:0005524">
    <property type="term" value="F:ATP binding"/>
    <property type="evidence" value="ECO:0007669"/>
    <property type="project" value="UniProtKB-KW"/>
</dbReference>
<evidence type="ECO:0000256" key="3">
    <source>
        <dbReference type="ARBA" id="ARBA00022519"/>
    </source>
</evidence>
<evidence type="ECO:0000313" key="10">
    <source>
        <dbReference type="Proteomes" id="UP001319874"/>
    </source>
</evidence>
<feature type="domain" description="ABC transporter" evidence="8">
    <location>
        <begin position="272"/>
        <end position="516"/>
    </location>
</feature>
<dbReference type="CDD" id="cd03215">
    <property type="entry name" value="ABC_Carb_Monos_II"/>
    <property type="match status" value="1"/>
</dbReference>
<keyword evidence="6" id="KW-0547">Nucleotide-binding</keyword>
<dbReference type="InterPro" id="IPR003593">
    <property type="entry name" value="AAA+_ATPase"/>
</dbReference>
<reference evidence="9 10" key="1">
    <citation type="journal article" date="2022" name="Front. Microbiol.">
        <title>Identification and characterization of a novel class of self-sufficient cytochrome P450 hydroxylase involved in cyclohexanecarboxylate degradation in Paraburkholderia terrae strain KU-64.</title>
        <authorList>
            <person name="Yamamoto T."/>
            <person name="Hasegawa Y."/>
            <person name="Iwaki H."/>
        </authorList>
    </citation>
    <scope>NUCLEOTIDE SEQUENCE [LARGE SCALE GENOMIC DNA]</scope>
    <source>
        <strain evidence="9 10">KU-64</strain>
    </source>
</reference>
<evidence type="ECO:0000313" key="9">
    <source>
        <dbReference type="EMBL" id="BCZ85590.1"/>
    </source>
</evidence>
<feature type="domain" description="ABC transporter" evidence="8">
    <location>
        <begin position="20"/>
        <end position="258"/>
    </location>
</feature>
<dbReference type="Proteomes" id="UP001319874">
    <property type="component" value="Plasmid pPT365"/>
</dbReference>
<sequence>MATAIKVAELGEGASTQAFLELQGVTKRYGGVTALDGVCLRVERGSIHAVLGENGAGKSTLMKILSGVVTPEEGSIELAGERVALSGPRDALARGIVCVFQELSIVPHLSVAENICLARPPRNGIGLISQRSQHRVAREALRRLGCADHIRTNARCADLPLSKRQLVEIAKAIVQRPRVLILDEATSALTVDDVRKVMCVLKVLRDEGTSILFISHRMHEVDELADTCSVFRSGRHVATFTAGAHGHDEIVRMMIGRPVTQVYPPKPVSHALAAPVLCATGIEWAGQLRGVDVELRPGEIVGLGGLDGQGQRELLLALGGVLSGVRGQIRIGCAERLPRSPREGKRSAYRLAFLSEDRKNEGLILDQSIRQNLSLAALETLGRHGVVAHAEEDQLVKRLVSSLQIKAPDVRARVSTLSGGNQQKVLLGKWLATEPRILLLADPTRGVDVGTKEEIYRLFRKLAAEGMAILLYSSDYDELIGLCDRVLVMYGGKVQSCLSGPSLNEHQIIADSLNLKAAAAPVAWLDMAKETR</sequence>
<name>A0ABM7U357_9BURK</name>
<proteinExistence type="predicted"/>
<keyword evidence="4" id="KW-0762">Sugar transport</keyword>
<dbReference type="PROSITE" id="PS50893">
    <property type="entry name" value="ABC_TRANSPORTER_2"/>
    <property type="match status" value="2"/>
</dbReference>